<dbReference type="GO" id="GO:0004497">
    <property type="term" value="F:monooxygenase activity"/>
    <property type="evidence" value="ECO:0007669"/>
    <property type="project" value="UniProtKB-KW"/>
</dbReference>
<dbReference type="OrthoDB" id="6480556at2759"/>
<evidence type="ECO:0000313" key="7">
    <source>
        <dbReference type="EMBL" id="GMF62806.1"/>
    </source>
</evidence>
<dbReference type="Gene3D" id="1.10.630.10">
    <property type="entry name" value="Cytochrome P450"/>
    <property type="match status" value="1"/>
</dbReference>
<comment type="caution">
    <text evidence="7">The sequence shown here is derived from an EMBL/GenBank/DDBJ whole genome shotgun (WGS) entry which is preliminary data.</text>
</comment>
<dbReference type="SUPFAM" id="SSF48264">
    <property type="entry name" value="Cytochrome P450"/>
    <property type="match status" value="1"/>
</dbReference>
<dbReference type="InterPro" id="IPR036396">
    <property type="entry name" value="Cyt_P450_sf"/>
</dbReference>
<evidence type="ECO:0000313" key="8">
    <source>
        <dbReference type="Proteomes" id="UP001165121"/>
    </source>
</evidence>
<sequence length="107" mass="11770">MARMHQVWGPDAEEFKPERWIDPSTGKITPISAYKFVSFNAGPRMCLGMNLAMLEMKLVVAGLLSKFHVEVLNPEKVTYDLSLTLPVKGALNAKVSPAALSTNPHFA</sequence>
<evidence type="ECO:0000256" key="6">
    <source>
        <dbReference type="RuleBase" id="RU000461"/>
    </source>
</evidence>
<evidence type="ECO:0000256" key="5">
    <source>
        <dbReference type="PIRSR" id="PIRSR602401-1"/>
    </source>
</evidence>
<dbReference type="PRINTS" id="PR00463">
    <property type="entry name" value="EP450I"/>
</dbReference>
<evidence type="ECO:0000256" key="1">
    <source>
        <dbReference type="ARBA" id="ARBA00010617"/>
    </source>
</evidence>
<dbReference type="PANTHER" id="PTHR24296">
    <property type="entry name" value="CYTOCHROME P450"/>
    <property type="match status" value="1"/>
</dbReference>
<dbReference type="PROSITE" id="PS00086">
    <property type="entry name" value="CYTOCHROME_P450"/>
    <property type="match status" value="1"/>
</dbReference>
<dbReference type="AlphaFoldDB" id="A0A9W6YBM4"/>
<dbReference type="GO" id="GO:0005506">
    <property type="term" value="F:iron ion binding"/>
    <property type="evidence" value="ECO:0007669"/>
    <property type="project" value="InterPro"/>
</dbReference>
<comment type="cofactor">
    <cofactor evidence="5">
        <name>heme</name>
        <dbReference type="ChEBI" id="CHEBI:30413"/>
    </cofactor>
</comment>
<evidence type="ECO:0000256" key="4">
    <source>
        <dbReference type="ARBA" id="ARBA00023004"/>
    </source>
</evidence>
<keyword evidence="4 5" id="KW-0408">Iron</keyword>
<evidence type="ECO:0000256" key="3">
    <source>
        <dbReference type="ARBA" id="ARBA00023002"/>
    </source>
</evidence>
<dbReference type="GO" id="GO:0020037">
    <property type="term" value="F:heme binding"/>
    <property type="evidence" value="ECO:0007669"/>
    <property type="project" value="InterPro"/>
</dbReference>
<keyword evidence="6" id="KW-0503">Monooxygenase</keyword>
<keyword evidence="5 6" id="KW-0349">Heme</keyword>
<keyword evidence="2 5" id="KW-0479">Metal-binding</keyword>
<dbReference type="InterPro" id="IPR002401">
    <property type="entry name" value="Cyt_P450_E_grp-I"/>
</dbReference>
<keyword evidence="3 6" id="KW-0560">Oxidoreductase</keyword>
<dbReference type="GO" id="GO:0016705">
    <property type="term" value="F:oxidoreductase activity, acting on paired donors, with incorporation or reduction of molecular oxygen"/>
    <property type="evidence" value="ECO:0007669"/>
    <property type="project" value="InterPro"/>
</dbReference>
<dbReference type="EMBL" id="BSXT01006679">
    <property type="protein sequence ID" value="GMF62806.1"/>
    <property type="molecule type" value="Genomic_DNA"/>
</dbReference>
<accession>A0A9W6YBM4</accession>
<comment type="similarity">
    <text evidence="1 6">Belongs to the cytochrome P450 family.</text>
</comment>
<feature type="binding site" description="axial binding residue" evidence="5">
    <location>
        <position position="46"/>
    </location>
    <ligand>
        <name>heme</name>
        <dbReference type="ChEBI" id="CHEBI:30413"/>
    </ligand>
    <ligandPart>
        <name>Fe</name>
        <dbReference type="ChEBI" id="CHEBI:18248"/>
    </ligandPart>
</feature>
<proteinExistence type="inferred from homology"/>
<keyword evidence="8" id="KW-1185">Reference proteome</keyword>
<protein>
    <submittedName>
        <fullName evidence="7">Unnamed protein product</fullName>
    </submittedName>
</protein>
<organism evidence="7 8">
    <name type="scientific">Phytophthora fragariaefolia</name>
    <dbReference type="NCBI Taxonomy" id="1490495"/>
    <lineage>
        <taxon>Eukaryota</taxon>
        <taxon>Sar</taxon>
        <taxon>Stramenopiles</taxon>
        <taxon>Oomycota</taxon>
        <taxon>Peronosporomycetes</taxon>
        <taxon>Peronosporales</taxon>
        <taxon>Peronosporaceae</taxon>
        <taxon>Phytophthora</taxon>
    </lineage>
</organism>
<evidence type="ECO:0000256" key="2">
    <source>
        <dbReference type="ARBA" id="ARBA00022723"/>
    </source>
</evidence>
<gene>
    <name evidence="7" type="ORF">Pfra01_002738100</name>
</gene>
<reference evidence="7" key="1">
    <citation type="submission" date="2023-04" db="EMBL/GenBank/DDBJ databases">
        <title>Phytophthora fragariaefolia NBRC 109709.</title>
        <authorList>
            <person name="Ichikawa N."/>
            <person name="Sato H."/>
            <person name="Tonouchi N."/>
        </authorList>
    </citation>
    <scope>NUCLEOTIDE SEQUENCE</scope>
    <source>
        <strain evidence="7">NBRC 109709</strain>
    </source>
</reference>
<dbReference type="Proteomes" id="UP001165121">
    <property type="component" value="Unassembled WGS sequence"/>
</dbReference>
<dbReference type="Pfam" id="PF00067">
    <property type="entry name" value="p450"/>
    <property type="match status" value="1"/>
</dbReference>
<dbReference type="GO" id="GO:0006629">
    <property type="term" value="P:lipid metabolic process"/>
    <property type="evidence" value="ECO:0007669"/>
    <property type="project" value="UniProtKB-ARBA"/>
</dbReference>
<dbReference type="InterPro" id="IPR017972">
    <property type="entry name" value="Cyt_P450_CS"/>
</dbReference>
<name>A0A9W6YBM4_9STRA</name>
<dbReference type="InterPro" id="IPR001128">
    <property type="entry name" value="Cyt_P450"/>
</dbReference>